<dbReference type="EMBL" id="JBICBM010000010">
    <property type="protein sequence ID" value="MFF9884338.1"/>
    <property type="molecule type" value="Genomic_DNA"/>
</dbReference>
<evidence type="ECO:0000256" key="2">
    <source>
        <dbReference type="SAM" id="Phobius"/>
    </source>
</evidence>
<evidence type="ECO:0000256" key="1">
    <source>
        <dbReference type="SAM" id="MobiDB-lite"/>
    </source>
</evidence>
<feature type="transmembrane region" description="Helical" evidence="2">
    <location>
        <begin position="123"/>
        <end position="144"/>
    </location>
</feature>
<feature type="compositionally biased region" description="Gly residues" evidence="1">
    <location>
        <begin position="1"/>
        <end position="12"/>
    </location>
</feature>
<feature type="transmembrane region" description="Helical" evidence="2">
    <location>
        <begin position="47"/>
        <end position="69"/>
    </location>
</feature>
<accession>A0ABW6Z0A9</accession>
<keyword evidence="4" id="KW-1185">Reference proteome</keyword>
<keyword evidence="2" id="KW-0812">Transmembrane</keyword>
<evidence type="ECO:0000313" key="3">
    <source>
        <dbReference type="EMBL" id="MFF9884338.1"/>
    </source>
</evidence>
<proteinExistence type="predicted"/>
<name>A0ABW6Z0A9_9ACTN</name>
<comment type="caution">
    <text evidence="3">The sequence shown here is derived from an EMBL/GenBank/DDBJ whole genome shotgun (WGS) entry which is preliminary data.</text>
</comment>
<dbReference type="Proteomes" id="UP001603418">
    <property type="component" value="Unassembled WGS sequence"/>
</dbReference>
<organism evidence="3 4">
    <name type="scientific">Streptomyces eurythermus</name>
    <dbReference type="NCBI Taxonomy" id="42237"/>
    <lineage>
        <taxon>Bacteria</taxon>
        <taxon>Bacillati</taxon>
        <taxon>Actinomycetota</taxon>
        <taxon>Actinomycetes</taxon>
        <taxon>Kitasatosporales</taxon>
        <taxon>Streptomycetaceae</taxon>
        <taxon>Streptomyces</taxon>
    </lineage>
</organism>
<protein>
    <recommendedName>
        <fullName evidence="5">DUF4175 domain-containing protein</fullName>
    </recommendedName>
</protein>
<evidence type="ECO:0000313" key="4">
    <source>
        <dbReference type="Proteomes" id="UP001603418"/>
    </source>
</evidence>
<reference evidence="3 4" key="1">
    <citation type="submission" date="2024-10" db="EMBL/GenBank/DDBJ databases">
        <title>The Natural Products Discovery Center: Release of the First 8490 Sequenced Strains for Exploring Actinobacteria Biosynthetic Diversity.</title>
        <authorList>
            <person name="Kalkreuter E."/>
            <person name="Kautsar S.A."/>
            <person name="Yang D."/>
            <person name="Bader C.D."/>
            <person name="Teijaro C.N."/>
            <person name="Fluegel L."/>
            <person name="Davis C.M."/>
            <person name="Simpson J.R."/>
            <person name="Lauterbach L."/>
            <person name="Steele A.D."/>
            <person name="Gui C."/>
            <person name="Meng S."/>
            <person name="Li G."/>
            <person name="Viehrig K."/>
            <person name="Ye F."/>
            <person name="Su P."/>
            <person name="Kiefer A.F."/>
            <person name="Nichols A."/>
            <person name="Cepeda A.J."/>
            <person name="Yan W."/>
            <person name="Fan B."/>
            <person name="Jiang Y."/>
            <person name="Adhikari A."/>
            <person name="Zheng C.-J."/>
            <person name="Schuster L."/>
            <person name="Cowan T.M."/>
            <person name="Smanski M.J."/>
            <person name="Chevrette M.G."/>
            <person name="De Carvalho L.P.S."/>
            <person name="Shen B."/>
        </authorList>
    </citation>
    <scope>NUCLEOTIDE SEQUENCE [LARGE SCALE GENOMIC DNA]</scope>
    <source>
        <strain evidence="3 4">NPDC013366</strain>
    </source>
</reference>
<keyword evidence="2" id="KW-1133">Transmembrane helix</keyword>
<keyword evidence="2" id="KW-0472">Membrane</keyword>
<feature type="region of interest" description="Disordered" evidence="1">
    <location>
        <begin position="1"/>
        <end position="20"/>
    </location>
</feature>
<evidence type="ECO:0008006" key="5">
    <source>
        <dbReference type="Google" id="ProtNLM"/>
    </source>
</evidence>
<feature type="transmembrane region" description="Helical" evidence="2">
    <location>
        <begin position="81"/>
        <end position="102"/>
    </location>
</feature>
<dbReference type="RefSeq" id="WP_167513213.1">
    <property type="nucleotide sequence ID" value="NZ_JBEYZS010000129.1"/>
</dbReference>
<sequence length="268" mass="27865">MSPAGPGAGKGPEAGNVSSSGVGASSFGSVGDNATFKWELKRPLRHVAWLPVSAWLVIAATIVFAVFAVAQWPGGPQIQYVWFYVLAALALLVAGAAALYPAGRTGQIRDAAQQAADTRRRRMVRAVLVGAAALCSGGGALAWVDVDRTGEVGVEMTIRGTQPVDDTGGTLTVEMTPSASGEVRDKLRLTLTIKDNDPNAPTCVGRTTATITAVTPGITPHNSEVPAQSTVDFDLGGREGAVRFEVAVRPETGCSMRLTQARGTLHND</sequence>
<gene>
    <name evidence="3" type="ORF">ACF1HC_22475</name>
</gene>